<name>A0A5P0YQ00_9ACTN</name>
<keyword evidence="6 8" id="KW-0472">Membrane</keyword>
<sequence length="495" mass="50705">MPASATTAGPAGPSPSTGSGPSTGRRPSAVDRFFKVSERGSSVGRELRGGLATFFAMAYIIVLNPIILGSGTDKYGHQLDNAQLVTATALMAGLTTLLMGVIGNVPIALAAGLGINAVVSLQLAPQMSWPDAMGMVVLAGLVLMVLVASGLRQRVLDAIPGGLRRAIAIGIGLFISLIGLVDAGFVSRNPDAAHTTVPLGLGTGGQLQGWPVLVFVLGLALMFVLVVRKAKGAILIGIAVMTGLAITLNSIATIPDEKWGLAVPTIPDKIVSMPDFGLIGQVSLFGGFREVGVLTGCLFVFTVLLSSFFDAMGTIIGVGEEAKLTDEKGQLPGMGRVLMTDGAAVALGGAGSCSANTCFVESTAGVGEGARTGLANMMTGGLFLLALVFTPLATVVPSQAATPALVVVGLLIMASNVGQIDWSDITVAVPAFLTMISMPFTYSITNGIGIGVLSFILLRLATGRARQIPWLLNAVGVCFLVYFLLSPIEQALGLK</sequence>
<dbReference type="RefSeq" id="WP_143647455.1">
    <property type="nucleotide sequence ID" value="NZ_JABJXA010000090.1"/>
</dbReference>
<evidence type="ECO:0000256" key="3">
    <source>
        <dbReference type="ARBA" id="ARBA00022448"/>
    </source>
</evidence>
<dbReference type="GO" id="GO:0005345">
    <property type="term" value="F:purine nucleobase transmembrane transporter activity"/>
    <property type="evidence" value="ECO:0007669"/>
    <property type="project" value="TreeGrafter"/>
</dbReference>
<gene>
    <name evidence="10" type="ORF">FNX44_008915</name>
    <name evidence="9" type="ORF">H3147_15885</name>
</gene>
<feature type="transmembrane region" description="Helical" evidence="8">
    <location>
        <begin position="207"/>
        <end position="227"/>
    </location>
</feature>
<reference evidence="9" key="3">
    <citation type="journal article" name="Syst. Appl. Microbiol.">
        <title>Streptomyces alkaliterrae sp. nov., isolated from an alkaline soil, and emended descriptions of Streptomyces alkaliphilus, Streptomyces calidiresistens and Streptomyces durbertensis.</title>
        <authorList>
            <person name="Swiecimska M."/>
            <person name="Golinska P."/>
            <person name="Nouioui I."/>
            <person name="Wypij M."/>
            <person name="Rai M."/>
            <person name="Sangal V."/>
            <person name="Goodfellow M."/>
        </authorList>
    </citation>
    <scope>NUCLEOTIDE SEQUENCE</scope>
    <source>
        <strain evidence="9">OF8</strain>
    </source>
</reference>
<dbReference type="EMBL" id="JABJXA010000090">
    <property type="protein sequence ID" value="MBB1260303.1"/>
    <property type="molecule type" value="Genomic_DNA"/>
</dbReference>
<comment type="caution">
    <text evidence="10">The sequence shown here is derived from an EMBL/GenBank/DDBJ whole genome shotgun (WGS) entry which is preliminary data.</text>
</comment>
<feature type="transmembrane region" description="Helical" evidence="8">
    <location>
        <begin position="293"/>
        <end position="318"/>
    </location>
</feature>
<keyword evidence="4 8" id="KW-0812">Transmembrane</keyword>
<evidence type="ECO:0000256" key="4">
    <source>
        <dbReference type="ARBA" id="ARBA00022692"/>
    </source>
</evidence>
<dbReference type="Pfam" id="PF00860">
    <property type="entry name" value="Xan_ur_permease"/>
    <property type="match status" value="1"/>
</dbReference>
<dbReference type="Proteomes" id="UP000320857">
    <property type="component" value="Unassembled WGS sequence"/>
</dbReference>
<dbReference type="EMBL" id="VJYK02000066">
    <property type="protein sequence ID" value="MQS01990.1"/>
    <property type="molecule type" value="Genomic_DNA"/>
</dbReference>
<dbReference type="PANTHER" id="PTHR43337">
    <property type="entry name" value="XANTHINE/URACIL PERMEASE C887.17-RELATED"/>
    <property type="match status" value="1"/>
</dbReference>
<evidence type="ECO:0000313" key="12">
    <source>
        <dbReference type="Proteomes" id="UP000517765"/>
    </source>
</evidence>
<feature type="transmembrane region" description="Helical" evidence="8">
    <location>
        <begin position="132"/>
        <end position="151"/>
    </location>
</feature>
<evidence type="ECO:0000256" key="2">
    <source>
        <dbReference type="ARBA" id="ARBA00005697"/>
    </source>
</evidence>
<comment type="similarity">
    <text evidence="2">Belongs to the nucleobase:cation symporter-2 (NCS2) (TC 2.A.40) family. Azg-like subfamily.</text>
</comment>
<feature type="transmembrane region" description="Helical" evidence="8">
    <location>
        <begin position="470"/>
        <end position="488"/>
    </location>
</feature>
<organism evidence="10 11">
    <name type="scientific">Streptomyces alkaliterrae</name>
    <dbReference type="NCBI Taxonomy" id="2213162"/>
    <lineage>
        <taxon>Bacteria</taxon>
        <taxon>Bacillati</taxon>
        <taxon>Actinomycetota</taxon>
        <taxon>Actinomycetes</taxon>
        <taxon>Kitasatosporales</taxon>
        <taxon>Streptomycetaceae</taxon>
        <taxon>Streptomyces</taxon>
    </lineage>
</organism>
<feature type="transmembrane region" description="Helical" evidence="8">
    <location>
        <begin position="163"/>
        <end position="187"/>
    </location>
</feature>
<evidence type="ECO:0000256" key="7">
    <source>
        <dbReference type="SAM" id="MobiDB-lite"/>
    </source>
</evidence>
<evidence type="ECO:0000313" key="9">
    <source>
        <dbReference type="EMBL" id="MBB1260303.1"/>
    </source>
</evidence>
<dbReference type="GO" id="GO:0012505">
    <property type="term" value="C:endomembrane system"/>
    <property type="evidence" value="ECO:0007669"/>
    <property type="project" value="UniProtKB-SubCell"/>
</dbReference>
<dbReference type="PANTHER" id="PTHR43337:SF1">
    <property type="entry name" value="XANTHINE_URACIL PERMEASE C887.17-RELATED"/>
    <property type="match status" value="1"/>
</dbReference>
<feature type="transmembrane region" description="Helical" evidence="8">
    <location>
        <begin position="432"/>
        <end position="458"/>
    </location>
</feature>
<evidence type="ECO:0000313" key="11">
    <source>
        <dbReference type="Proteomes" id="UP000320857"/>
    </source>
</evidence>
<dbReference type="GO" id="GO:0005886">
    <property type="term" value="C:plasma membrane"/>
    <property type="evidence" value="ECO:0007669"/>
    <property type="project" value="TreeGrafter"/>
</dbReference>
<accession>A0A5P0YQ00</accession>
<evidence type="ECO:0000313" key="10">
    <source>
        <dbReference type="EMBL" id="MQS01990.1"/>
    </source>
</evidence>
<evidence type="ECO:0000256" key="6">
    <source>
        <dbReference type="ARBA" id="ARBA00023136"/>
    </source>
</evidence>
<evidence type="ECO:0000256" key="1">
    <source>
        <dbReference type="ARBA" id="ARBA00004127"/>
    </source>
</evidence>
<proteinExistence type="inferred from homology"/>
<evidence type="ECO:0000256" key="8">
    <source>
        <dbReference type="SAM" id="Phobius"/>
    </source>
</evidence>
<feature type="compositionally biased region" description="Low complexity" evidence="7">
    <location>
        <begin position="1"/>
        <end position="27"/>
    </location>
</feature>
<keyword evidence="5 8" id="KW-1133">Transmembrane helix</keyword>
<dbReference type="OrthoDB" id="9808458at2"/>
<keyword evidence="3" id="KW-0813">Transport</keyword>
<reference evidence="12" key="2">
    <citation type="submission" date="2020-05" db="EMBL/GenBank/DDBJ databases">
        <title>Classification of alakaliphilic streptomycetes isolated from an alkaline soil next to Lonar Crater, India and a proposal for the recognition of Streptomyces alkaliterrae sp. nov.</title>
        <authorList>
            <person name="Golinska P."/>
        </authorList>
    </citation>
    <scope>NUCLEOTIDE SEQUENCE [LARGE SCALE GENOMIC DNA]</scope>
    <source>
        <strain evidence="12">OF8</strain>
    </source>
</reference>
<dbReference type="InterPro" id="IPR045018">
    <property type="entry name" value="Azg-like"/>
</dbReference>
<comment type="subcellular location">
    <subcellularLocation>
        <location evidence="1">Endomembrane system</location>
        <topology evidence="1">Multi-pass membrane protein</topology>
    </subcellularLocation>
</comment>
<keyword evidence="11" id="KW-1185">Reference proteome</keyword>
<feature type="transmembrane region" description="Helical" evidence="8">
    <location>
        <begin position="51"/>
        <end position="72"/>
    </location>
</feature>
<feature type="transmembrane region" description="Helical" evidence="8">
    <location>
        <begin position="234"/>
        <end position="254"/>
    </location>
</feature>
<protein>
    <submittedName>
        <fullName evidence="10">NCS2 family permease</fullName>
    </submittedName>
</protein>
<feature type="region of interest" description="Disordered" evidence="7">
    <location>
        <begin position="1"/>
        <end position="28"/>
    </location>
</feature>
<feature type="transmembrane region" description="Helical" evidence="8">
    <location>
        <begin position="84"/>
        <end position="112"/>
    </location>
</feature>
<evidence type="ECO:0000256" key="5">
    <source>
        <dbReference type="ARBA" id="ARBA00022989"/>
    </source>
</evidence>
<dbReference type="InterPro" id="IPR006043">
    <property type="entry name" value="NCS2"/>
</dbReference>
<dbReference type="Proteomes" id="UP000517765">
    <property type="component" value="Unassembled WGS sequence"/>
</dbReference>
<dbReference type="AlphaFoldDB" id="A0A5P0YQ00"/>
<reference evidence="10 11" key="1">
    <citation type="submission" date="2019-10" db="EMBL/GenBank/DDBJ databases">
        <title>Streptomyces sp. nov., a novel actinobacterium isolated from alkaline environment.</title>
        <authorList>
            <person name="Golinska P."/>
        </authorList>
    </citation>
    <scope>NUCLEOTIDE SEQUENCE [LARGE SCALE GENOMIC DNA]</scope>
    <source>
        <strain evidence="10 11">OF1</strain>
    </source>
</reference>
<feature type="transmembrane region" description="Helical" evidence="8">
    <location>
        <begin position="381"/>
        <end position="412"/>
    </location>
</feature>